<evidence type="ECO:0000256" key="3">
    <source>
        <dbReference type="ARBA" id="ARBA00011245"/>
    </source>
</evidence>
<accession>A0A5C4RQH2</accession>
<dbReference type="RefSeq" id="WP_139447994.1">
    <property type="nucleotide sequence ID" value="NZ_SMDR01000002.1"/>
</dbReference>
<keyword evidence="10" id="KW-0143">Chaperone</keyword>
<proteinExistence type="inferred from homology"/>
<dbReference type="GO" id="GO:0009279">
    <property type="term" value="C:cell outer membrane"/>
    <property type="evidence" value="ECO:0007669"/>
    <property type="project" value="UniProtKB-SubCell"/>
</dbReference>
<organism evidence="13 14">
    <name type="scientific">Arenimonas terrae</name>
    <dbReference type="NCBI Taxonomy" id="2546226"/>
    <lineage>
        <taxon>Bacteria</taxon>
        <taxon>Pseudomonadati</taxon>
        <taxon>Pseudomonadota</taxon>
        <taxon>Gammaproteobacteria</taxon>
        <taxon>Lysobacterales</taxon>
        <taxon>Lysobacteraceae</taxon>
        <taxon>Arenimonas</taxon>
    </lineage>
</organism>
<dbReference type="SUPFAM" id="SSF89392">
    <property type="entry name" value="Prokaryotic lipoproteins and lipoprotein localization factors"/>
    <property type="match status" value="1"/>
</dbReference>
<evidence type="ECO:0000256" key="5">
    <source>
        <dbReference type="ARBA" id="ARBA00022448"/>
    </source>
</evidence>
<keyword evidence="6" id="KW-0732">Signal</keyword>
<dbReference type="AlphaFoldDB" id="A0A5C4RQH2"/>
<dbReference type="Proteomes" id="UP000305760">
    <property type="component" value="Unassembled WGS sequence"/>
</dbReference>
<dbReference type="GO" id="GO:0015031">
    <property type="term" value="P:protein transport"/>
    <property type="evidence" value="ECO:0007669"/>
    <property type="project" value="UniProtKB-KW"/>
</dbReference>
<dbReference type="Gene3D" id="2.50.20.10">
    <property type="entry name" value="Lipoprotein localisation LolA/LolB/LppX"/>
    <property type="match status" value="1"/>
</dbReference>
<dbReference type="Pfam" id="PF03550">
    <property type="entry name" value="LolB"/>
    <property type="match status" value="1"/>
</dbReference>
<dbReference type="NCBIfam" id="TIGR00548">
    <property type="entry name" value="lolB"/>
    <property type="match status" value="1"/>
</dbReference>
<dbReference type="OrthoDB" id="9797618at2"/>
<gene>
    <name evidence="13" type="primary">lolB</name>
    <name evidence="13" type="ORF">E1B00_09130</name>
</gene>
<evidence type="ECO:0000256" key="10">
    <source>
        <dbReference type="ARBA" id="ARBA00023186"/>
    </source>
</evidence>
<dbReference type="CDD" id="cd16326">
    <property type="entry name" value="LolB"/>
    <property type="match status" value="1"/>
</dbReference>
<keyword evidence="8" id="KW-0472">Membrane</keyword>
<evidence type="ECO:0000256" key="6">
    <source>
        <dbReference type="ARBA" id="ARBA00022729"/>
    </source>
</evidence>
<keyword evidence="7" id="KW-0653">Protein transport</keyword>
<protein>
    <recommendedName>
        <fullName evidence="4">Outer-membrane lipoprotein LolB</fullName>
    </recommendedName>
</protein>
<reference evidence="13 14" key="1">
    <citation type="submission" date="2019-03" db="EMBL/GenBank/DDBJ databases">
        <title>Arenimonas daejeonensis sp. nov., isolated from compost.</title>
        <authorList>
            <person name="Jeon C.O."/>
        </authorList>
    </citation>
    <scope>NUCLEOTIDE SEQUENCE [LARGE SCALE GENOMIC DNA]</scope>
    <source>
        <strain evidence="13 14">R29</strain>
    </source>
</reference>
<evidence type="ECO:0000256" key="12">
    <source>
        <dbReference type="ARBA" id="ARBA00023288"/>
    </source>
</evidence>
<keyword evidence="9" id="KW-0564">Palmitate</keyword>
<keyword evidence="11" id="KW-0998">Cell outer membrane</keyword>
<comment type="subcellular location">
    <subcellularLocation>
        <location evidence="1">Cell outer membrane</location>
        <topology evidence="1">Lipid-anchor</topology>
    </subcellularLocation>
</comment>
<dbReference type="InterPro" id="IPR029046">
    <property type="entry name" value="LolA/LolB/LppX"/>
</dbReference>
<keyword evidence="5" id="KW-0813">Transport</keyword>
<evidence type="ECO:0000256" key="8">
    <source>
        <dbReference type="ARBA" id="ARBA00023136"/>
    </source>
</evidence>
<name>A0A5C4RQH2_9GAMM</name>
<evidence type="ECO:0000256" key="7">
    <source>
        <dbReference type="ARBA" id="ARBA00022927"/>
    </source>
</evidence>
<evidence type="ECO:0000256" key="9">
    <source>
        <dbReference type="ARBA" id="ARBA00023139"/>
    </source>
</evidence>
<comment type="caution">
    <text evidence="13">The sequence shown here is derived from an EMBL/GenBank/DDBJ whole genome shotgun (WGS) entry which is preliminary data.</text>
</comment>
<dbReference type="PROSITE" id="PS51257">
    <property type="entry name" value="PROKAR_LIPOPROTEIN"/>
    <property type="match status" value="1"/>
</dbReference>
<evidence type="ECO:0000256" key="11">
    <source>
        <dbReference type="ARBA" id="ARBA00023237"/>
    </source>
</evidence>
<dbReference type="InterPro" id="IPR004565">
    <property type="entry name" value="OM_lipoprot_LolB"/>
</dbReference>
<evidence type="ECO:0000313" key="14">
    <source>
        <dbReference type="Proteomes" id="UP000305760"/>
    </source>
</evidence>
<evidence type="ECO:0000256" key="4">
    <source>
        <dbReference type="ARBA" id="ARBA00016202"/>
    </source>
</evidence>
<evidence type="ECO:0000313" key="13">
    <source>
        <dbReference type="EMBL" id="TNJ33513.1"/>
    </source>
</evidence>
<keyword evidence="12 13" id="KW-0449">Lipoprotein</keyword>
<comment type="similarity">
    <text evidence="2">Belongs to the LolB family.</text>
</comment>
<comment type="subunit">
    <text evidence="3">Monomer.</text>
</comment>
<sequence>MIRKFGVLALLAGVVACAPVPVRTGGSESDLLSAQSAREADLAAEADWTMSGRLAVSARGEGGSGRIVWRQRGADFEIRLSAPVTGKSWTLVSQGGEVVLDGLEGGPRRGDDAEELLQEATGWRIPVAALAAWARGGRATGPAQIEFGPDGLPALIGQQGWTVEYREWGGGEPVRPRRVFARLDAETSVRLVVESWGQ</sequence>
<evidence type="ECO:0000256" key="2">
    <source>
        <dbReference type="ARBA" id="ARBA00009696"/>
    </source>
</evidence>
<keyword evidence="14" id="KW-1185">Reference proteome</keyword>
<evidence type="ECO:0000256" key="1">
    <source>
        <dbReference type="ARBA" id="ARBA00004459"/>
    </source>
</evidence>
<dbReference type="EMBL" id="SMDR01000002">
    <property type="protein sequence ID" value="TNJ33513.1"/>
    <property type="molecule type" value="Genomic_DNA"/>
</dbReference>